<evidence type="ECO:0000313" key="8">
    <source>
        <dbReference type="EMBL" id="MZR22236.1"/>
    </source>
</evidence>
<keyword evidence="3 6" id="KW-0812">Transmembrane</keyword>
<dbReference type="RefSeq" id="WP_161338689.1">
    <property type="nucleotide sequence ID" value="NZ_JBHSDG010000005.1"/>
</dbReference>
<evidence type="ECO:0000313" key="9">
    <source>
        <dbReference type="Proteomes" id="UP000445696"/>
    </source>
</evidence>
<feature type="transmembrane region" description="Helical" evidence="6">
    <location>
        <begin position="157"/>
        <end position="178"/>
    </location>
</feature>
<dbReference type="InterPro" id="IPR016174">
    <property type="entry name" value="Di-haem_cyt_TM"/>
</dbReference>
<evidence type="ECO:0000256" key="6">
    <source>
        <dbReference type="SAM" id="Phobius"/>
    </source>
</evidence>
<gene>
    <name evidence="8" type="ORF">GQF03_07835</name>
</gene>
<comment type="caution">
    <text evidence="8">The sequence shown here is derived from an EMBL/GenBank/DDBJ whole genome shotgun (WGS) entry which is preliminary data.</text>
</comment>
<keyword evidence="4 6" id="KW-1133">Transmembrane helix</keyword>
<evidence type="ECO:0000256" key="2">
    <source>
        <dbReference type="ARBA" id="ARBA00022475"/>
    </source>
</evidence>
<evidence type="ECO:0000256" key="5">
    <source>
        <dbReference type="ARBA" id="ARBA00023136"/>
    </source>
</evidence>
<sequence>MFYDRLTRLLHLLFGLGIVAQLFISEWMEHPRPDEPGNFLYEVHEKLGVALFAVLMIHWLWSLVRGGPVSLAQLYPWFSRDRRAALWQDMRHYLGAIVTLRLPPADEPSPLAGAIQGIGLLAATLLAATGTLIFFNVGENWQFSAWLKLVKEVHELLGPLMWGYLVVHVGASVLHEIFGHHVIRTMFSVIKKNPDS</sequence>
<accession>A0A845MFX7</accession>
<dbReference type="PANTHER" id="PTHR30485:SF2">
    <property type="entry name" value="BLL0597 PROTEIN"/>
    <property type="match status" value="1"/>
</dbReference>
<keyword evidence="5 6" id="KW-0472">Membrane</keyword>
<dbReference type="GO" id="GO:0020037">
    <property type="term" value="F:heme binding"/>
    <property type="evidence" value="ECO:0007669"/>
    <property type="project" value="TreeGrafter"/>
</dbReference>
<dbReference type="OrthoDB" id="7341135at2"/>
<dbReference type="Pfam" id="PF01292">
    <property type="entry name" value="Ni_hydr_CYTB"/>
    <property type="match status" value="1"/>
</dbReference>
<dbReference type="PANTHER" id="PTHR30485">
    <property type="entry name" value="NI/FE-HYDROGENASE 1 B-TYPE CYTOCHROME SUBUNIT"/>
    <property type="match status" value="1"/>
</dbReference>
<feature type="transmembrane region" description="Helical" evidence="6">
    <location>
        <begin position="47"/>
        <end position="64"/>
    </location>
</feature>
<organism evidence="8 9">
    <name type="scientific">Sneathiella chungangensis</name>
    <dbReference type="NCBI Taxonomy" id="1418234"/>
    <lineage>
        <taxon>Bacteria</taxon>
        <taxon>Pseudomonadati</taxon>
        <taxon>Pseudomonadota</taxon>
        <taxon>Alphaproteobacteria</taxon>
        <taxon>Sneathiellales</taxon>
        <taxon>Sneathiellaceae</taxon>
        <taxon>Sneathiella</taxon>
    </lineage>
</organism>
<comment type="subcellular location">
    <subcellularLocation>
        <location evidence="1">Cell membrane</location>
        <topology evidence="1">Multi-pass membrane protein</topology>
    </subcellularLocation>
</comment>
<dbReference type="Proteomes" id="UP000445696">
    <property type="component" value="Unassembled WGS sequence"/>
</dbReference>
<reference evidence="8 9" key="1">
    <citation type="journal article" date="2014" name="Int. J. Syst. Evol. Microbiol.">
        <title>Sneathiella chungangensis sp. nov., isolated from a marine sand, and emended description of the genus Sneathiella.</title>
        <authorList>
            <person name="Siamphan C."/>
            <person name="Kim H."/>
            <person name="Lee J.S."/>
            <person name="Kim W."/>
        </authorList>
    </citation>
    <scope>NUCLEOTIDE SEQUENCE [LARGE SCALE GENOMIC DNA]</scope>
    <source>
        <strain evidence="8 9">KCTC 32476</strain>
    </source>
</reference>
<protein>
    <submittedName>
        <fullName evidence="8">Cytochrome b/b6 domain-containing protein</fullName>
    </submittedName>
</protein>
<evidence type="ECO:0000256" key="1">
    <source>
        <dbReference type="ARBA" id="ARBA00004651"/>
    </source>
</evidence>
<dbReference type="Gene3D" id="1.20.950.20">
    <property type="entry name" value="Transmembrane di-heme cytochromes, Chain C"/>
    <property type="match status" value="1"/>
</dbReference>
<keyword evidence="2" id="KW-1003">Cell membrane</keyword>
<dbReference type="GO" id="GO:0005886">
    <property type="term" value="C:plasma membrane"/>
    <property type="evidence" value="ECO:0007669"/>
    <property type="project" value="UniProtKB-SubCell"/>
</dbReference>
<dbReference type="EMBL" id="WTVA01000003">
    <property type="protein sequence ID" value="MZR22236.1"/>
    <property type="molecule type" value="Genomic_DNA"/>
</dbReference>
<dbReference type="GO" id="GO:0009055">
    <property type="term" value="F:electron transfer activity"/>
    <property type="evidence" value="ECO:0007669"/>
    <property type="project" value="InterPro"/>
</dbReference>
<dbReference type="InterPro" id="IPR051542">
    <property type="entry name" value="Hydrogenase_cytochrome"/>
</dbReference>
<name>A0A845MFX7_9PROT</name>
<dbReference type="AlphaFoldDB" id="A0A845MFX7"/>
<evidence type="ECO:0000256" key="3">
    <source>
        <dbReference type="ARBA" id="ARBA00022692"/>
    </source>
</evidence>
<dbReference type="InterPro" id="IPR011577">
    <property type="entry name" value="Cyt_b561_bac/Ni-Hgenase"/>
</dbReference>
<evidence type="ECO:0000259" key="7">
    <source>
        <dbReference type="Pfam" id="PF01292"/>
    </source>
</evidence>
<feature type="transmembrane region" description="Helical" evidence="6">
    <location>
        <begin position="118"/>
        <end position="137"/>
    </location>
</feature>
<evidence type="ECO:0000256" key="4">
    <source>
        <dbReference type="ARBA" id="ARBA00022989"/>
    </source>
</evidence>
<dbReference type="SUPFAM" id="SSF81342">
    <property type="entry name" value="Transmembrane di-heme cytochromes"/>
    <property type="match status" value="1"/>
</dbReference>
<feature type="domain" description="Cytochrome b561 bacterial/Ni-hydrogenase" evidence="7">
    <location>
        <begin position="3"/>
        <end position="188"/>
    </location>
</feature>
<proteinExistence type="predicted"/>
<dbReference type="GO" id="GO:0022904">
    <property type="term" value="P:respiratory electron transport chain"/>
    <property type="evidence" value="ECO:0007669"/>
    <property type="project" value="InterPro"/>
</dbReference>
<keyword evidence="9" id="KW-1185">Reference proteome</keyword>